<dbReference type="PANTHER" id="PTHR33490">
    <property type="entry name" value="BLR5614 PROTEIN-RELATED"/>
    <property type="match status" value="1"/>
</dbReference>
<dbReference type="Gene3D" id="3.10.620.30">
    <property type="match status" value="1"/>
</dbReference>
<name>A0A6B0TRB4_9RHOB</name>
<dbReference type="Pfam" id="PF08379">
    <property type="entry name" value="Bact_transglu_N"/>
    <property type="match status" value="1"/>
</dbReference>
<evidence type="ECO:0000313" key="2">
    <source>
        <dbReference type="EMBL" id="MXU64335.1"/>
    </source>
</evidence>
<dbReference type="InterPro" id="IPR038765">
    <property type="entry name" value="Papain-like_cys_pep_sf"/>
</dbReference>
<dbReference type="SMART" id="SM00460">
    <property type="entry name" value="TGc"/>
    <property type="match status" value="1"/>
</dbReference>
<evidence type="ECO:0000259" key="1">
    <source>
        <dbReference type="SMART" id="SM00460"/>
    </source>
</evidence>
<sequence>MQLRIRHVTRYDFDAPVPFGLQQLRKTPKSFRNQKVLEWTTEVTGGRKELAFEDCHRNTVELVSFEPNTDHVELVSSGIVEIADTSGIVGPHEGAVPLWLFDRETDRTAAGAGVKALLRDLPEGETLDRLHALSHLIHEAVTYETGASDPDWTAEDALKAGRGVCQDHAHVFISAARALGCPARYVSGYLMMNDREVQEATHAWAETHVDGIGWVGFDVSNGISPDARYVRVATGLDYGEAAPIIGSRTGTAGEDLSVRLEVSQQ</sequence>
<dbReference type="Pfam" id="PF01841">
    <property type="entry name" value="Transglut_core"/>
    <property type="match status" value="1"/>
</dbReference>
<dbReference type="SUPFAM" id="SSF54001">
    <property type="entry name" value="Cysteine proteinases"/>
    <property type="match status" value="1"/>
</dbReference>
<dbReference type="InterPro" id="IPR002931">
    <property type="entry name" value="Transglutaminase-like"/>
</dbReference>
<keyword evidence="3" id="KW-1185">Reference proteome</keyword>
<feature type="domain" description="Transglutaminase-like" evidence="1">
    <location>
        <begin position="157"/>
        <end position="221"/>
    </location>
</feature>
<dbReference type="InterPro" id="IPR013589">
    <property type="entry name" value="Bac_transglu_N"/>
</dbReference>
<dbReference type="AlphaFoldDB" id="A0A6B0TRB4"/>
<dbReference type="EMBL" id="WUWG01000001">
    <property type="protein sequence ID" value="MXU64335.1"/>
    <property type="molecule type" value="Genomic_DNA"/>
</dbReference>
<accession>A0A6B0TRB4</accession>
<organism evidence="2 3">
    <name type="scientific">Oceanomicrobium pacificus</name>
    <dbReference type="NCBI Taxonomy" id="2692916"/>
    <lineage>
        <taxon>Bacteria</taxon>
        <taxon>Pseudomonadati</taxon>
        <taxon>Pseudomonadota</taxon>
        <taxon>Alphaproteobacteria</taxon>
        <taxon>Rhodobacterales</taxon>
        <taxon>Paracoccaceae</taxon>
        <taxon>Oceanomicrobium</taxon>
    </lineage>
</organism>
<gene>
    <name evidence="2" type="ORF">GSH16_02665</name>
</gene>
<dbReference type="Proteomes" id="UP000436016">
    <property type="component" value="Unassembled WGS sequence"/>
</dbReference>
<proteinExistence type="predicted"/>
<evidence type="ECO:0000313" key="3">
    <source>
        <dbReference type="Proteomes" id="UP000436016"/>
    </source>
</evidence>
<comment type="caution">
    <text evidence="2">The sequence shown here is derived from an EMBL/GenBank/DDBJ whole genome shotgun (WGS) entry which is preliminary data.</text>
</comment>
<reference evidence="2 3" key="1">
    <citation type="submission" date="2019-12" db="EMBL/GenBank/DDBJ databases">
        <title>Strain KN286 was isolated from seawater, which was collected from Caroline Seamount in the tropical western Pacific.</title>
        <authorList>
            <person name="Wang Q."/>
        </authorList>
    </citation>
    <scope>NUCLEOTIDE SEQUENCE [LARGE SCALE GENOMIC DNA]</scope>
    <source>
        <strain evidence="2 3">KN286</strain>
    </source>
</reference>
<dbReference type="PANTHER" id="PTHR33490:SF6">
    <property type="entry name" value="SLL1049 PROTEIN"/>
    <property type="match status" value="1"/>
</dbReference>
<protein>
    <submittedName>
        <fullName evidence="2">Transglutaminase family protein</fullName>
    </submittedName>
</protein>